<dbReference type="PANTHER" id="PTHR33705:SF2">
    <property type="entry name" value="PHOSPHOCARRIER PROTEIN NPR"/>
    <property type="match status" value="1"/>
</dbReference>
<dbReference type="RefSeq" id="WP_006981598.1">
    <property type="nucleotide sequence ID" value="NZ_ABVL01000014.1"/>
</dbReference>
<dbReference type="Proteomes" id="UP000005824">
    <property type="component" value="Unassembled WGS sequence"/>
</dbReference>
<evidence type="ECO:0000313" key="6">
    <source>
        <dbReference type="EMBL" id="EDY18138.1"/>
    </source>
</evidence>
<protein>
    <submittedName>
        <fullName evidence="6">Phosphotransferase system, phosphocarrier protein HPr</fullName>
    </submittedName>
</protein>
<dbReference type="InterPro" id="IPR050399">
    <property type="entry name" value="HPr"/>
</dbReference>
<dbReference type="EMBL" id="ABVL01000014">
    <property type="protein sequence ID" value="EDY18138.1"/>
    <property type="molecule type" value="Genomic_DNA"/>
</dbReference>
<dbReference type="Gene3D" id="3.30.1340.10">
    <property type="entry name" value="HPr-like"/>
    <property type="match status" value="1"/>
</dbReference>
<evidence type="ECO:0000256" key="4">
    <source>
        <dbReference type="ARBA" id="ARBA00022683"/>
    </source>
</evidence>
<dbReference type="AlphaFoldDB" id="B4D5T5"/>
<dbReference type="GO" id="GO:0009401">
    <property type="term" value="P:phosphoenolpyruvate-dependent sugar phosphotransferase system"/>
    <property type="evidence" value="ECO:0007669"/>
    <property type="project" value="UniProtKB-KW"/>
</dbReference>
<dbReference type="PROSITE" id="PS00369">
    <property type="entry name" value="PTS_HPR_HIS"/>
    <property type="match status" value="1"/>
</dbReference>
<dbReference type="eggNOG" id="COG1925">
    <property type="taxonomic scope" value="Bacteria"/>
</dbReference>
<accession>B4D5T5</accession>
<keyword evidence="4" id="KW-0598">Phosphotransferase system</keyword>
<dbReference type="InParanoid" id="B4D5T5"/>
<comment type="subcellular location">
    <subcellularLocation>
        <location evidence="1">Cytoplasm</location>
    </subcellularLocation>
</comment>
<proteinExistence type="inferred from homology"/>
<evidence type="ECO:0000256" key="2">
    <source>
        <dbReference type="ARBA" id="ARBA00010736"/>
    </source>
</evidence>
<dbReference type="SUPFAM" id="SSF55594">
    <property type="entry name" value="HPr-like"/>
    <property type="match status" value="1"/>
</dbReference>
<evidence type="ECO:0000259" key="5">
    <source>
        <dbReference type="PROSITE" id="PS51350"/>
    </source>
</evidence>
<dbReference type="PRINTS" id="PR00107">
    <property type="entry name" value="PHOSPHOCPHPR"/>
</dbReference>
<comment type="caution">
    <text evidence="6">The sequence shown here is derived from an EMBL/GenBank/DDBJ whole genome shotgun (WGS) entry which is preliminary data.</text>
</comment>
<dbReference type="Pfam" id="PF00381">
    <property type="entry name" value="PTS-HPr"/>
    <property type="match status" value="1"/>
</dbReference>
<dbReference type="InterPro" id="IPR035895">
    <property type="entry name" value="HPr-like_sf"/>
</dbReference>
<keyword evidence="6" id="KW-0808">Transferase</keyword>
<reference evidence="6 7" key="1">
    <citation type="journal article" date="2011" name="J. Bacteriol.">
        <title>Genome sequence of Chthoniobacter flavus Ellin428, an aerobic heterotrophic soil bacterium.</title>
        <authorList>
            <person name="Kant R."/>
            <person name="van Passel M.W."/>
            <person name="Palva A."/>
            <person name="Lucas S."/>
            <person name="Lapidus A."/>
            <person name="Glavina Del Rio T."/>
            <person name="Dalin E."/>
            <person name="Tice H."/>
            <person name="Bruce D."/>
            <person name="Goodwin L."/>
            <person name="Pitluck S."/>
            <person name="Larimer F.W."/>
            <person name="Land M.L."/>
            <person name="Hauser L."/>
            <person name="Sangwan P."/>
            <person name="de Vos W.M."/>
            <person name="Janssen P.H."/>
            <person name="Smidt H."/>
        </authorList>
    </citation>
    <scope>NUCLEOTIDE SEQUENCE [LARGE SCALE GENOMIC DNA]</scope>
    <source>
        <strain evidence="6 7">Ellin428</strain>
    </source>
</reference>
<organism evidence="6 7">
    <name type="scientific">Chthoniobacter flavus Ellin428</name>
    <dbReference type="NCBI Taxonomy" id="497964"/>
    <lineage>
        <taxon>Bacteria</taxon>
        <taxon>Pseudomonadati</taxon>
        <taxon>Verrucomicrobiota</taxon>
        <taxon>Spartobacteria</taxon>
        <taxon>Chthoniobacterales</taxon>
        <taxon>Chthoniobacteraceae</taxon>
        <taxon>Chthoniobacter</taxon>
    </lineage>
</organism>
<dbReference type="InterPro" id="IPR001020">
    <property type="entry name" value="PTS_HPr_His_P_site"/>
</dbReference>
<evidence type="ECO:0000256" key="1">
    <source>
        <dbReference type="ARBA" id="ARBA00004496"/>
    </source>
</evidence>
<dbReference type="STRING" id="497964.CfE428DRAFT_4274"/>
<evidence type="ECO:0000256" key="3">
    <source>
        <dbReference type="ARBA" id="ARBA00022490"/>
    </source>
</evidence>
<dbReference type="NCBIfam" id="TIGR01003">
    <property type="entry name" value="PTS_HPr_family"/>
    <property type="match status" value="1"/>
</dbReference>
<sequence length="102" mass="11166">MGLLSRKPDTASQSKTAKELTIINRLGLHARPSAMFVKTASRFKCEVWVEKDGERVNGKSIMGLMMLAAGQGSKLLITCEGPDGDKALEEIEGIVLRKFDED</sequence>
<dbReference type="InterPro" id="IPR000032">
    <property type="entry name" value="HPr-like"/>
</dbReference>
<dbReference type="PROSITE" id="PS00589">
    <property type="entry name" value="PTS_HPR_SER"/>
    <property type="match status" value="1"/>
</dbReference>
<evidence type="ECO:0000313" key="7">
    <source>
        <dbReference type="Proteomes" id="UP000005824"/>
    </source>
</evidence>
<name>B4D5T5_9BACT</name>
<feature type="domain" description="HPr" evidence="5">
    <location>
        <begin position="15"/>
        <end position="102"/>
    </location>
</feature>
<keyword evidence="7" id="KW-1185">Reference proteome</keyword>
<gene>
    <name evidence="6" type="ORF">CfE428DRAFT_4274</name>
</gene>
<dbReference type="FunCoup" id="B4D5T5">
    <property type="interactions" value="127"/>
</dbReference>
<dbReference type="CDD" id="cd00367">
    <property type="entry name" value="PTS-HPr_like"/>
    <property type="match status" value="1"/>
</dbReference>
<dbReference type="InterPro" id="IPR002114">
    <property type="entry name" value="PTS_HPr_Ser_P_site"/>
</dbReference>
<dbReference type="PROSITE" id="PS51350">
    <property type="entry name" value="PTS_HPR_DOM"/>
    <property type="match status" value="1"/>
</dbReference>
<dbReference type="PANTHER" id="PTHR33705">
    <property type="entry name" value="PHOSPHOCARRIER PROTEIN HPR"/>
    <property type="match status" value="1"/>
</dbReference>
<dbReference type="GO" id="GO:0005737">
    <property type="term" value="C:cytoplasm"/>
    <property type="evidence" value="ECO:0007669"/>
    <property type="project" value="UniProtKB-SubCell"/>
</dbReference>
<keyword evidence="3" id="KW-0963">Cytoplasm</keyword>
<comment type="similarity">
    <text evidence="2">Belongs to the HPr family.</text>
</comment>
<dbReference type="GO" id="GO:0016740">
    <property type="term" value="F:transferase activity"/>
    <property type="evidence" value="ECO:0007669"/>
    <property type="project" value="UniProtKB-KW"/>
</dbReference>